<dbReference type="GO" id="GO:0003876">
    <property type="term" value="F:AMP deaminase activity"/>
    <property type="evidence" value="ECO:0007669"/>
    <property type="project" value="UniProtKB-EC"/>
</dbReference>
<evidence type="ECO:0000256" key="22">
    <source>
        <dbReference type="ARBA" id="ARBA00072037"/>
    </source>
</evidence>
<dbReference type="SUPFAM" id="SSF51556">
    <property type="entry name" value="Metallo-dependent hydrolases"/>
    <property type="match status" value="1"/>
</dbReference>
<dbReference type="Pfam" id="PF14604">
    <property type="entry name" value="SH3_9"/>
    <property type="match status" value="2"/>
</dbReference>
<evidence type="ECO:0000256" key="13">
    <source>
        <dbReference type="ARBA" id="ARBA00022723"/>
    </source>
</evidence>
<feature type="compositionally biased region" description="Basic and acidic residues" evidence="25">
    <location>
        <begin position="1233"/>
        <end position="1247"/>
    </location>
</feature>
<feature type="compositionally biased region" description="Basic and acidic residues" evidence="25">
    <location>
        <begin position="1513"/>
        <end position="1522"/>
    </location>
</feature>
<feature type="compositionally biased region" description="Pro residues" evidence="25">
    <location>
        <begin position="2060"/>
        <end position="2075"/>
    </location>
</feature>
<sequence>MPGGPIFEESESTALDVRARESDEEVDETNDSGATGHGASHNETASDAGSQAGNDVEELEDGMLLRDLPKRTTFYDPVAERQMSQTDAKYFYHRNKTDARSSGGAGNQSIPQSPFLASGSRPATEYGADSLVLESNGRRADSFPPGLDMPNPAIDPSGFTLSPTKLDAQSTPFPSNHSTVPHAGHVAQDPRLPDGSSNGLPSGGLFDTEPHITSELSAISKNIQRILDTRRKYIALSNQGPDDNPRDDPNWEIYPPPPEPAWQQSPTQRASATEHVPGQENIGANSLPGEPHQDHHEGKRSARRRKPGQDIGEDFDMADVLPLPGNDGRSYRLDDSGVYQVFESDDAQAPAIEVPTIREFYMDLDDMLDVSSDGPSKSFAFRRLQYLEGKFNLYVLLNEYQETADSKKVPHRDFYNVRKVDTHVHHSACMNQKHLLRFIKSKMKKFPNEVVLFRDGRHLTLAEVFASINLTAYDLSIDTLDMHAHTDSFHRFDKFNLKYNPVGESRLRTIFLKTDNFIHGRYLAEITKEVISDLESSKYQMVEWRISIYGKSIDEWDKLAAWVVDNKLFSHNVRWLIQIPRLYDVYKASGLMDTFEQVVKNVFQPLFEVTKDPASHPKLHIFLQRVIGFDSVDDESKVERRLFKKFPVPKVWDTKQNPPYSYWIYYLYSNLVSLNYWRKKRGFNTLVLRPHCGEAGDSEHLAVAALCCHSISHGLLLRKVPLLQYVFYLDQIGIAMSPLSNNALFLAYERNPFHQYFKRGLNVSLSTDDPLQFAFTKEPLIEEYAVAAQIYKLNSVDMCELAKNSVKQSGYELSIKEHWLGRGCNKPGKEGNAMVKTNVPDRREEFRYFTLMQERDVLSKYVTYNAASDYAAQAAGNDSKMSESVASISGQFSGMGVTTGNEAASAEMSPPAGHSITKVASQVGLSTGRDQPWPSDSMADHHLSGSDPRMFPGIFTRGHRTGSMRNLAQAGDERDTEDDVLEALYDYVPQAQGELAINDGDLLYILDKNEDDGWWKAKKKAGAEDEEEPTGLVPANYVEEISFFAIKAQPVDHARALFDYTRQTDEELSFHEDATLAVYDTSDPDWILTGLDGDYGFVPSNYIELGAPVESAEPLLPSPPPALPSRPRAPSIPEPEPEAASPDLPSDTAPPAPSPAVAIAGVMHNRSVSQQSQQSQQPVAPRQPPRASVTFSEPPDVEDEPVRSPTLPARPRVPAPPSSHYDEPPSPVPTRSFQDHRDPERRQDVERTPGGFHMYNINEMISVMGKKKKMPTTLGINLMTGIILVAPEHASDGPSQEWTADRMTHYSREGKHVFMELVRPSKSVDFHAGAKDTAEEIVSMLGELAGVIRFEGLRESMIGGSQGGSGGGLKKGQILYDFMAQGEDEVTVAVGDDVFVLDDTKSEEWWQVRRLKNGKEGVVPSSYIEITGSTASPASGGISSAKSLVEQNRLEEIRLTKEAMKASKEPQQVGPGMPLPERGSSLTARETGSNSGQQRSRRENGRNDGGNQTRSKAKPDASKVRTWTDRSRSFSVEAQFLGLKDGKIHLHKMNGVKIAVPITKMSREDLEYVENFTGISLEDDKPLADVKRARSAEKKSPERSPSAGVTIDKDPKSDYDWFQFFLSCEVAVGLCERYAQAFIKDSMDESVLPDVDAASLRALGIREGDIIKVMRTLDAKYGRSRGGKRGTADGADGEGGLFSGPGGALRNNTRKGRPAPAVQTSDVVDASAFSRGESSRAGDDDAKSPPPTSPSNKSPRLPQAASSGFDDDAWDVKPSKQQSPPQPKPQPRAESSQKPAPEPTPVAPPPPALTGSMQELSLLSTPLEPTRAEPAPAPAPIVSSQPTSSVPASQPLGGATPSFFTSVAQARQRPTPPHGSANQSSLVPPPPQRPLSAPLSAQPSGFAPPPMMPQMTGALQGQVAPPGQSLSDLTQARLQQQYTAQMQQHQPLQQMQPNMTGFPGQQGPGMMSFPTGAGQFMQPMMTGMQGQNQFAPMQAQPTGFQPSYPATQSMYGAPTGGINSYLPPALEPQRTGMPGLQPQMTGMTNMGGMGGAGGLNNAPSPQPLQPQQTGPPPPVRFGVTNETKLAPQATGRRANLAQATPQNPFGF</sequence>
<feature type="compositionally biased region" description="Gly residues" evidence="25">
    <location>
        <begin position="2045"/>
        <end position="2054"/>
    </location>
</feature>
<keyword evidence="16" id="KW-0378">Hydrolase</keyword>
<dbReference type="SMART" id="SM00326">
    <property type="entry name" value="SH3"/>
    <property type="match status" value="3"/>
</dbReference>
<dbReference type="GO" id="GO:0006897">
    <property type="term" value="P:endocytosis"/>
    <property type="evidence" value="ECO:0007669"/>
    <property type="project" value="UniProtKB-KW"/>
</dbReference>
<comment type="similarity">
    <text evidence="6">Belongs to the metallo-dependent hydrolases superfamily. Adenosine and AMP deaminases family.</text>
</comment>
<evidence type="ECO:0000256" key="17">
    <source>
        <dbReference type="ARBA" id="ARBA00022833"/>
    </source>
</evidence>
<evidence type="ECO:0000256" key="10">
    <source>
        <dbReference type="ARBA" id="ARBA00022443"/>
    </source>
</evidence>
<feature type="compositionally biased region" description="Low complexity" evidence="25">
    <location>
        <begin position="1138"/>
        <end position="1147"/>
    </location>
</feature>
<keyword evidence="15" id="KW-0967">Endosome</keyword>
<dbReference type="CDD" id="cd11774">
    <property type="entry name" value="SH3_Sla1p_2"/>
    <property type="match status" value="1"/>
</dbReference>
<dbReference type="InterPro" id="IPR035821">
    <property type="entry name" value="Sla1_SH3_3"/>
</dbReference>
<feature type="domain" description="SH3" evidence="26">
    <location>
        <begin position="976"/>
        <end position="1043"/>
    </location>
</feature>
<feature type="region of interest" description="Disordered" evidence="25">
    <location>
        <begin position="94"/>
        <end position="122"/>
    </location>
</feature>
<dbReference type="SUPFAM" id="SSF50044">
    <property type="entry name" value="SH3-domain"/>
    <property type="match status" value="3"/>
</dbReference>
<evidence type="ECO:0000256" key="11">
    <source>
        <dbReference type="ARBA" id="ARBA00022490"/>
    </source>
</evidence>
<feature type="region of interest" description="Disordered" evidence="25">
    <location>
        <begin position="925"/>
        <end position="947"/>
    </location>
</feature>
<keyword evidence="10 24" id="KW-0728">SH3 domain</keyword>
<evidence type="ECO:0000313" key="27">
    <source>
        <dbReference type="EMBL" id="KAG5655048.1"/>
    </source>
</evidence>
<dbReference type="PROSITE" id="PS00485">
    <property type="entry name" value="A_DEAMINASE"/>
    <property type="match status" value="1"/>
</dbReference>
<dbReference type="EMBL" id="JAGPUO010000037">
    <property type="protein sequence ID" value="KAG5655048.1"/>
    <property type="molecule type" value="Genomic_DNA"/>
</dbReference>
<evidence type="ECO:0000256" key="1">
    <source>
        <dbReference type="ARBA" id="ARBA00001947"/>
    </source>
</evidence>
<dbReference type="CDD" id="cd11775">
    <property type="entry name" value="SH3_Sla1p_3"/>
    <property type="match status" value="1"/>
</dbReference>
<feature type="compositionally biased region" description="Polar residues" evidence="25">
    <location>
        <begin position="2097"/>
        <end position="2107"/>
    </location>
</feature>
<evidence type="ECO:0000256" key="12">
    <source>
        <dbReference type="ARBA" id="ARBA00022583"/>
    </source>
</evidence>
<comment type="similarity">
    <text evidence="7">Belongs to the SLA1 family.</text>
</comment>
<evidence type="ECO:0000256" key="14">
    <source>
        <dbReference type="ARBA" id="ARBA00022737"/>
    </source>
</evidence>
<dbReference type="PRINTS" id="PR00452">
    <property type="entry name" value="SH3DOMAIN"/>
</dbReference>
<dbReference type="EC" id="3.5.4.6" evidence="8"/>
<dbReference type="InterPro" id="IPR035800">
    <property type="entry name" value="Sla1_SH3_1"/>
</dbReference>
<keyword evidence="11" id="KW-0963">Cytoplasm</keyword>
<dbReference type="PANTHER" id="PTHR11359:SF0">
    <property type="entry name" value="AMP DEAMINASE"/>
    <property type="match status" value="1"/>
</dbReference>
<dbReference type="Pfam" id="PF24081">
    <property type="entry name" value="PH_SLA1"/>
    <property type="match status" value="1"/>
</dbReference>
<feature type="compositionally biased region" description="Polar residues" evidence="25">
    <location>
        <begin position="1811"/>
        <end position="1820"/>
    </location>
</feature>
<dbReference type="GO" id="GO:0030479">
    <property type="term" value="C:actin cortical patch"/>
    <property type="evidence" value="ECO:0007669"/>
    <property type="project" value="UniProtKB-SubCell"/>
</dbReference>
<comment type="pathway">
    <text evidence="5">Purine metabolism; IMP biosynthesis via salvage pathway; IMP from AMP: step 1/1.</text>
</comment>
<organism evidence="27 28">
    <name type="scientific">Fusarium avenaceum</name>
    <dbReference type="NCBI Taxonomy" id="40199"/>
    <lineage>
        <taxon>Eukaryota</taxon>
        <taxon>Fungi</taxon>
        <taxon>Dikarya</taxon>
        <taxon>Ascomycota</taxon>
        <taxon>Pezizomycotina</taxon>
        <taxon>Sordariomycetes</taxon>
        <taxon>Hypocreomycetidae</taxon>
        <taxon>Hypocreales</taxon>
        <taxon>Nectriaceae</taxon>
        <taxon>Fusarium</taxon>
        <taxon>Fusarium tricinctum species complex</taxon>
    </lineage>
</organism>
<dbReference type="GO" id="GO:0030674">
    <property type="term" value="F:protein-macromolecule adaptor activity"/>
    <property type="evidence" value="ECO:0007669"/>
    <property type="project" value="InterPro"/>
</dbReference>
<keyword evidence="20" id="KW-0009">Actin-binding</keyword>
<dbReference type="InterPro" id="IPR007131">
    <property type="entry name" value="SHD1"/>
</dbReference>
<keyword evidence="14" id="KW-0677">Repeat</keyword>
<feature type="domain" description="SH3" evidence="26">
    <location>
        <begin position="1367"/>
        <end position="1429"/>
    </location>
</feature>
<feature type="domain" description="SH3" evidence="26">
    <location>
        <begin position="1049"/>
        <end position="1108"/>
    </location>
</feature>
<dbReference type="PROSITE" id="PS50002">
    <property type="entry name" value="SH3"/>
    <property type="match status" value="3"/>
</dbReference>
<evidence type="ECO:0000256" key="2">
    <source>
        <dbReference type="ARBA" id="ARBA00004125"/>
    </source>
</evidence>
<keyword evidence="21" id="KW-0206">Cytoskeleton</keyword>
<dbReference type="InterPro" id="IPR036028">
    <property type="entry name" value="SH3-like_dom_sf"/>
</dbReference>
<dbReference type="Gene3D" id="4.10.800.20">
    <property type="match status" value="1"/>
</dbReference>
<comment type="cofactor">
    <cofactor evidence="1">
        <name>Zn(2+)</name>
        <dbReference type="ChEBI" id="CHEBI:29105"/>
    </cofactor>
</comment>
<feature type="compositionally biased region" description="Polar residues" evidence="25">
    <location>
        <begin position="41"/>
        <end position="53"/>
    </location>
</feature>
<name>A0A9P7KLV4_9HYPO</name>
<dbReference type="GO" id="GO:0042802">
    <property type="term" value="F:identical protein binding"/>
    <property type="evidence" value="ECO:0007669"/>
    <property type="project" value="InterPro"/>
</dbReference>
<dbReference type="GO" id="GO:0043130">
    <property type="term" value="F:ubiquitin binding"/>
    <property type="evidence" value="ECO:0007669"/>
    <property type="project" value="InterPro"/>
</dbReference>
<dbReference type="InterPro" id="IPR032466">
    <property type="entry name" value="Metal_Hydrolase"/>
</dbReference>
<feature type="compositionally biased region" description="Basic and acidic residues" evidence="25">
    <location>
        <begin position="1733"/>
        <end position="1743"/>
    </location>
</feature>
<evidence type="ECO:0000259" key="26">
    <source>
        <dbReference type="PROSITE" id="PS50002"/>
    </source>
</evidence>
<dbReference type="InterPro" id="IPR001452">
    <property type="entry name" value="SH3_domain"/>
</dbReference>
<keyword evidence="28" id="KW-1185">Reference proteome</keyword>
<feature type="region of interest" description="Disordered" evidence="25">
    <location>
        <begin position="159"/>
        <end position="185"/>
    </location>
</feature>
<accession>A0A9P7KLV4</accession>
<feature type="region of interest" description="Disordered" evidence="25">
    <location>
        <begin position="1678"/>
        <end position="1925"/>
    </location>
</feature>
<evidence type="ECO:0000256" key="16">
    <source>
        <dbReference type="ARBA" id="ARBA00022801"/>
    </source>
</evidence>
<feature type="compositionally biased region" description="Polar residues" evidence="25">
    <location>
        <begin position="1838"/>
        <end position="1848"/>
    </location>
</feature>
<dbReference type="CDD" id="cd01319">
    <property type="entry name" value="AMPD"/>
    <property type="match status" value="1"/>
</dbReference>
<evidence type="ECO:0000256" key="8">
    <source>
        <dbReference type="ARBA" id="ARBA00012775"/>
    </source>
</evidence>
<dbReference type="FunFam" id="3.20.20.140:FF:000214">
    <property type="entry name" value="AMP deaminase Amd1, putative (AFU_orthologue AFUA_8G02860)"/>
    <property type="match status" value="1"/>
</dbReference>
<dbReference type="GO" id="GO:0005829">
    <property type="term" value="C:cytosol"/>
    <property type="evidence" value="ECO:0007669"/>
    <property type="project" value="TreeGrafter"/>
</dbReference>
<dbReference type="FunFam" id="4.10.800.20:FF:000001">
    <property type="entry name" value="AMP deaminase"/>
    <property type="match status" value="1"/>
</dbReference>
<dbReference type="Gene3D" id="1.10.150.50">
    <property type="entry name" value="Transcription Factor, Ets-1"/>
    <property type="match status" value="1"/>
</dbReference>
<keyword evidence="13" id="KW-0479">Metal-binding</keyword>
<comment type="subcellular location">
    <subcellularLocation>
        <location evidence="4">Cell membrane</location>
        <topology evidence="4">Peripheral membrane protein</topology>
        <orientation evidence="4">Cytoplasmic side</orientation>
    </subcellularLocation>
    <subcellularLocation>
        <location evidence="3">Cytoplasm</location>
        <location evidence="3">Cytoskeleton</location>
        <location evidence="3">Actin patch</location>
    </subcellularLocation>
    <subcellularLocation>
        <location evidence="2">Endosome membrane</location>
        <topology evidence="2">Peripheral membrane protein</topology>
        <orientation evidence="2">Cytoplasmic side</orientation>
    </subcellularLocation>
</comment>
<evidence type="ECO:0000256" key="3">
    <source>
        <dbReference type="ARBA" id="ARBA00004134"/>
    </source>
</evidence>
<proteinExistence type="inferred from homology"/>
<comment type="caution">
    <text evidence="27">The sequence shown here is derived from an EMBL/GenBank/DDBJ whole genome shotgun (WGS) entry which is preliminary data.</text>
</comment>
<feature type="region of interest" description="Disordered" evidence="25">
    <location>
        <begin position="236"/>
        <end position="329"/>
    </location>
</feature>
<dbReference type="Pfam" id="PF08226">
    <property type="entry name" value="DUF1720"/>
    <property type="match status" value="1"/>
</dbReference>
<dbReference type="GO" id="GO:0003779">
    <property type="term" value="F:actin binding"/>
    <property type="evidence" value="ECO:0007669"/>
    <property type="project" value="UniProtKB-KW"/>
</dbReference>
<dbReference type="Gene3D" id="2.30.30.700">
    <property type="entry name" value="SLA1 homology domain 1"/>
    <property type="match status" value="1"/>
</dbReference>
<feature type="compositionally biased region" description="Basic and acidic residues" evidence="25">
    <location>
        <begin position="1586"/>
        <end position="1598"/>
    </location>
</feature>
<evidence type="ECO:0000256" key="4">
    <source>
        <dbReference type="ARBA" id="ARBA00004413"/>
    </source>
</evidence>
<feature type="compositionally biased region" description="Polar residues" evidence="25">
    <location>
        <begin position="1480"/>
        <end position="1494"/>
    </location>
</feature>
<dbReference type="Gene3D" id="2.30.30.40">
    <property type="entry name" value="SH3 Domains"/>
    <property type="match status" value="3"/>
</dbReference>
<protein>
    <recommendedName>
        <fullName evidence="22">AMP deaminase</fullName>
        <ecNumber evidence="8">3.5.4.6</ecNumber>
    </recommendedName>
    <alternativeName>
        <fullName evidence="9">Actin cytoskeleton-regulatory complex protein SLA1</fullName>
    </alternativeName>
    <alternativeName>
        <fullName evidence="23">Myoadenylate deaminase</fullName>
    </alternativeName>
</protein>
<evidence type="ECO:0000256" key="6">
    <source>
        <dbReference type="ARBA" id="ARBA00006676"/>
    </source>
</evidence>
<evidence type="ECO:0000256" key="9">
    <source>
        <dbReference type="ARBA" id="ARBA00020357"/>
    </source>
</evidence>
<feature type="compositionally biased region" description="Low complexity" evidence="25">
    <location>
        <begin position="1821"/>
        <end position="1830"/>
    </location>
</feature>
<evidence type="ECO:0000256" key="23">
    <source>
        <dbReference type="ARBA" id="ARBA00078830"/>
    </source>
</evidence>
<dbReference type="GO" id="GO:0010008">
    <property type="term" value="C:endosome membrane"/>
    <property type="evidence" value="ECO:0007669"/>
    <property type="project" value="UniProtKB-SubCell"/>
</dbReference>
<feature type="region of interest" description="Disordered" evidence="25">
    <location>
        <begin position="1"/>
        <end position="69"/>
    </location>
</feature>
<dbReference type="PANTHER" id="PTHR11359">
    <property type="entry name" value="AMP DEAMINASE"/>
    <property type="match status" value="1"/>
</dbReference>
<evidence type="ECO:0000256" key="15">
    <source>
        <dbReference type="ARBA" id="ARBA00022753"/>
    </source>
</evidence>
<keyword evidence="19" id="KW-0472">Membrane</keyword>
<dbReference type="Gene3D" id="3.20.20.140">
    <property type="entry name" value="Metal-dependent hydrolases"/>
    <property type="match status" value="1"/>
</dbReference>
<dbReference type="Pfam" id="PF19326">
    <property type="entry name" value="AMP_deaminase"/>
    <property type="match status" value="1"/>
</dbReference>
<dbReference type="InterPro" id="IPR013761">
    <property type="entry name" value="SAM/pointed_sf"/>
</dbReference>
<feature type="region of interest" description="Disordered" evidence="25">
    <location>
        <begin position="1113"/>
        <end position="1251"/>
    </location>
</feature>
<dbReference type="GO" id="GO:0005886">
    <property type="term" value="C:plasma membrane"/>
    <property type="evidence" value="ECO:0007669"/>
    <property type="project" value="UniProtKB-SubCell"/>
</dbReference>
<evidence type="ECO:0000256" key="19">
    <source>
        <dbReference type="ARBA" id="ARBA00023136"/>
    </source>
</evidence>
<feature type="region of interest" description="Disordered" evidence="25">
    <location>
        <begin position="1459"/>
        <end position="1522"/>
    </location>
</feature>
<feature type="compositionally biased region" description="Polar residues" evidence="25">
    <location>
        <begin position="262"/>
        <end position="271"/>
    </location>
</feature>
<evidence type="ECO:0000256" key="20">
    <source>
        <dbReference type="ARBA" id="ARBA00023203"/>
    </source>
</evidence>
<evidence type="ECO:0000313" key="28">
    <source>
        <dbReference type="Proteomes" id="UP000782241"/>
    </source>
</evidence>
<keyword evidence="17" id="KW-0862">Zinc</keyword>
<evidence type="ECO:0000256" key="18">
    <source>
        <dbReference type="ARBA" id="ARBA00023080"/>
    </source>
</evidence>
<evidence type="ECO:0000256" key="24">
    <source>
        <dbReference type="PROSITE-ProRule" id="PRU00192"/>
    </source>
</evidence>
<dbReference type="InterPro" id="IPR006329">
    <property type="entry name" value="AMPD"/>
</dbReference>
<dbReference type="Pfam" id="PF00018">
    <property type="entry name" value="SH3_1"/>
    <property type="match status" value="1"/>
</dbReference>
<evidence type="ECO:0000256" key="25">
    <source>
        <dbReference type="SAM" id="MobiDB-lite"/>
    </source>
</evidence>
<dbReference type="Pfam" id="PF03983">
    <property type="entry name" value="SHD1"/>
    <property type="match status" value="1"/>
</dbReference>
<evidence type="ECO:0000256" key="21">
    <source>
        <dbReference type="ARBA" id="ARBA00023212"/>
    </source>
</evidence>
<feature type="compositionally biased region" description="Polar residues" evidence="25">
    <location>
        <begin position="159"/>
        <end position="179"/>
    </location>
</feature>
<dbReference type="GO" id="GO:0032264">
    <property type="term" value="P:IMP salvage"/>
    <property type="evidence" value="ECO:0007669"/>
    <property type="project" value="InterPro"/>
</dbReference>
<evidence type="ECO:0000256" key="5">
    <source>
        <dbReference type="ARBA" id="ARBA00004955"/>
    </source>
</evidence>
<feature type="compositionally biased region" description="Low complexity" evidence="25">
    <location>
        <begin position="1166"/>
        <end position="1189"/>
    </location>
</feature>
<dbReference type="GO" id="GO:0046872">
    <property type="term" value="F:metal ion binding"/>
    <property type="evidence" value="ECO:0007669"/>
    <property type="project" value="UniProtKB-KW"/>
</dbReference>
<dbReference type="GO" id="GO:0046033">
    <property type="term" value="P:AMP metabolic process"/>
    <property type="evidence" value="ECO:0007669"/>
    <property type="project" value="TreeGrafter"/>
</dbReference>
<keyword evidence="18" id="KW-0546">Nucleotide metabolism</keyword>
<feature type="compositionally biased region" description="Basic and acidic residues" evidence="25">
    <location>
        <begin position="291"/>
        <end position="300"/>
    </location>
</feature>
<feature type="compositionally biased region" description="Pro residues" evidence="25">
    <location>
        <begin position="1796"/>
        <end position="1808"/>
    </location>
</feature>
<dbReference type="Proteomes" id="UP000782241">
    <property type="component" value="Unassembled WGS sequence"/>
</dbReference>
<evidence type="ECO:0000256" key="7">
    <source>
        <dbReference type="ARBA" id="ARBA00007948"/>
    </source>
</evidence>
<dbReference type="InterPro" id="IPR056996">
    <property type="entry name" value="PH_SLA1"/>
</dbReference>
<dbReference type="CDD" id="cd11773">
    <property type="entry name" value="SH3_Sla1p_1"/>
    <property type="match status" value="1"/>
</dbReference>
<feature type="region of interest" description="Disordered" evidence="25">
    <location>
        <begin position="1586"/>
        <end position="1607"/>
    </location>
</feature>
<dbReference type="NCBIfam" id="TIGR01429">
    <property type="entry name" value="AMP_deaminase"/>
    <property type="match status" value="1"/>
</dbReference>
<feature type="compositionally biased region" description="Gly residues" evidence="25">
    <location>
        <begin position="1693"/>
        <end position="1703"/>
    </location>
</feature>
<dbReference type="InterPro" id="IPR006650">
    <property type="entry name" value="A/AMP_deam_AS"/>
</dbReference>
<dbReference type="InterPro" id="IPR013182">
    <property type="entry name" value="DUF1720"/>
</dbReference>
<feature type="region of interest" description="Disordered" evidence="25">
    <location>
        <begin position="2045"/>
        <end position="2107"/>
    </location>
</feature>
<keyword evidence="12" id="KW-0254">Endocytosis</keyword>
<gene>
    <name evidence="27" type="ORF">KAF25_000253</name>
</gene>
<reference evidence="27" key="1">
    <citation type="submission" date="2021-04" db="EMBL/GenBank/DDBJ databases">
        <title>Draft genome of Fusarium avenaceum strain F156N33, isolated from an atmospheric sample in Virginia.</title>
        <authorList>
            <person name="Yang S."/>
            <person name="Vinatzer B.A."/>
            <person name="Coleman J."/>
        </authorList>
    </citation>
    <scope>NUCLEOTIDE SEQUENCE</scope>
    <source>
        <strain evidence="27">F156N33</strain>
    </source>
</reference>